<name>A0ABT3C2C7_9PSED</name>
<keyword evidence="1" id="KW-0472">Membrane</keyword>
<protein>
    <submittedName>
        <fullName evidence="2">Uncharacterized protein</fullName>
    </submittedName>
</protein>
<evidence type="ECO:0000313" key="3">
    <source>
        <dbReference type="Proteomes" id="UP001207294"/>
    </source>
</evidence>
<proteinExistence type="predicted"/>
<organism evidence="2 3">
    <name type="scientific">Pseudomonas capsici</name>
    <dbReference type="NCBI Taxonomy" id="2810614"/>
    <lineage>
        <taxon>Bacteria</taxon>
        <taxon>Pseudomonadati</taxon>
        <taxon>Pseudomonadota</taxon>
        <taxon>Gammaproteobacteria</taxon>
        <taxon>Pseudomonadales</taxon>
        <taxon>Pseudomonadaceae</taxon>
        <taxon>Pseudomonas</taxon>
    </lineage>
</organism>
<dbReference type="RefSeq" id="WP_206400905.1">
    <property type="nucleotide sequence ID" value="NZ_JAFGZD010000005.1"/>
</dbReference>
<reference evidence="2 3" key="1">
    <citation type="submission" date="2022-10" db="EMBL/GenBank/DDBJ databases">
        <title>Characterization of Pseudomonas capsici strains from pepper and tomato in Georgia.</title>
        <authorList>
            <person name="Zhao M."/>
            <person name="Dutta B."/>
        </authorList>
    </citation>
    <scope>NUCLEOTIDE SEQUENCE [LARGE SCALE GENOMIC DNA]</scope>
    <source>
        <strain evidence="2 3">Pc20-5</strain>
    </source>
</reference>
<sequence length="61" mass="6609">MSKSALSFMILALMAVAVDLLLPEQAHALNFASKIAAGLFASLFVAAMIIGRRFKFDPILR</sequence>
<keyword evidence="1" id="KW-0812">Transmembrane</keyword>
<dbReference type="InterPro" id="IPR049711">
    <property type="entry name" value="PA3371-like"/>
</dbReference>
<comment type="caution">
    <text evidence="2">The sequence shown here is derived from an EMBL/GenBank/DDBJ whole genome shotgun (WGS) entry which is preliminary data.</text>
</comment>
<accession>A0ABT3C2C7</accession>
<dbReference type="EMBL" id="JAOXML010000024">
    <property type="protein sequence ID" value="MCV4379265.1"/>
    <property type="molecule type" value="Genomic_DNA"/>
</dbReference>
<dbReference type="GeneID" id="93561258"/>
<evidence type="ECO:0000256" key="1">
    <source>
        <dbReference type="SAM" id="Phobius"/>
    </source>
</evidence>
<dbReference type="NCBIfam" id="NF041882">
    <property type="entry name" value="PA3371_fam"/>
    <property type="match status" value="1"/>
</dbReference>
<dbReference type="Proteomes" id="UP001207294">
    <property type="component" value="Unassembled WGS sequence"/>
</dbReference>
<keyword evidence="3" id="KW-1185">Reference proteome</keyword>
<evidence type="ECO:0000313" key="2">
    <source>
        <dbReference type="EMBL" id="MCV4379265.1"/>
    </source>
</evidence>
<keyword evidence="1" id="KW-1133">Transmembrane helix</keyword>
<feature type="transmembrane region" description="Helical" evidence="1">
    <location>
        <begin position="27"/>
        <end position="51"/>
    </location>
</feature>
<gene>
    <name evidence="2" type="ORF">OH718_21940</name>
</gene>